<reference evidence="1 2" key="1">
    <citation type="submission" date="2009-02" db="EMBL/GenBank/DDBJ databases">
        <title>Sequencing of the draft genome and assembly of Lutiella nitroferrum 2002.</title>
        <authorList>
            <consortium name="US DOE Joint Genome Institute (JGI-PGF)"/>
            <person name="Lucas S."/>
            <person name="Copeland A."/>
            <person name="Lapidus A."/>
            <person name="Glavina del Rio T."/>
            <person name="Tice H."/>
            <person name="Bruce D."/>
            <person name="Goodwin L."/>
            <person name="Pitluck S."/>
            <person name="Larimer F."/>
            <person name="Land M.L."/>
            <person name="Hauser L."/>
            <person name="Coates J.D."/>
        </authorList>
    </citation>
    <scope>NUCLEOTIDE SEQUENCE [LARGE SCALE GENOMIC DNA]</scope>
    <source>
        <strain evidence="1 2">2002</strain>
    </source>
</reference>
<dbReference type="AlphaFoldDB" id="B9YYS3"/>
<accession>B9YYS3</accession>
<evidence type="ECO:0000313" key="2">
    <source>
        <dbReference type="Proteomes" id="UP000003165"/>
    </source>
</evidence>
<comment type="caution">
    <text evidence="1">The sequence shown here is derived from an EMBL/GenBank/DDBJ whole genome shotgun (WGS) entry which is preliminary data.</text>
</comment>
<evidence type="ECO:0000313" key="1">
    <source>
        <dbReference type="EMBL" id="EEG10276.1"/>
    </source>
</evidence>
<name>B9YYS3_9NEIS</name>
<dbReference type="EMBL" id="ACIS01000001">
    <property type="protein sequence ID" value="EEG10276.1"/>
    <property type="molecule type" value="Genomic_DNA"/>
</dbReference>
<proteinExistence type="predicted"/>
<gene>
    <name evidence="1" type="ORF">FuraDRAFT_0258</name>
</gene>
<protein>
    <submittedName>
        <fullName evidence="1">Uncharacterized protein</fullName>
    </submittedName>
</protein>
<dbReference type="eggNOG" id="ENOG5033PAW">
    <property type="taxonomic scope" value="Bacteria"/>
</dbReference>
<sequence>MQLFDMNTAEGRAAVEQYEREREAMTTKGQQLYAKIKRSSKYYGQTEPNQLFPVYIVATPGWGAYIVQGGPGGQYRLADVNLFIIHDGHEQRINR</sequence>
<dbReference type="RefSeq" id="WP_008952278.1">
    <property type="nucleotide sequence ID" value="NZ_ACIS01000001.1"/>
</dbReference>
<keyword evidence="2" id="KW-1185">Reference proteome</keyword>
<organism evidence="1 2">
    <name type="scientific">Pseudogulbenkiania ferrooxidans 2002</name>
    <dbReference type="NCBI Taxonomy" id="279714"/>
    <lineage>
        <taxon>Bacteria</taxon>
        <taxon>Pseudomonadati</taxon>
        <taxon>Pseudomonadota</taxon>
        <taxon>Betaproteobacteria</taxon>
        <taxon>Neisseriales</taxon>
        <taxon>Chromobacteriaceae</taxon>
        <taxon>Pseudogulbenkiania</taxon>
    </lineage>
</organism>
<dbReference type="Proteomes" id="UP000003165">
    <property type="component" value="Unassembled WGS sequence"/>
</dbReference>